<proteinExistence type="predicted"/>
<feature type="chain" id="PRO_5025039721" evidence="1">
    <location>
        <begin position="19"/>
        <end position="166"/>
    </location>
</feature>
<evidence type="ECO:0000313" key="3">
    <source>
        <dbReference type="Proteomes" id="UP000027451"/>
    </source>
</evidence>
<keyword evidence="1" id="KW-0732">Signal</keyword>
<reference evidence="2 3" key="1">
    <citation type="submission" date="2014-03" db="EMBL/GenBank/DDBJ databases">
        <title>Draft Genome Sequences of Four Burkholderia Strains.</title>
        <authorList>
            <person name="Liu X.Y."/>
            <person name="Li C.X."/>
            <person name="Xu J.H."/>
        </authorList>
    </citation>
    <scope>NUCLEOTIDE SEQUENCE [LARGE SCALE GENOMIC DNA]</scope>
    <source>
        <strain evidence="2 3">OP-1</strain>
    </source>
</reference>
<dbReference type="InterPro" id="IPR019106">
    <property type="entry name" value="T4SS_TrbC"/>
</dbReference>
<name>A0A656Q9W4_9BURK</name>
<accession>A0A656Q9W4</accession>
<dbReference type="Pfam" id="PF09673">
    <property type="entry name" value="TrbC_Ftype"/>
    <property type="match status" value="1"/>
</dbReference>
<dbReference type="EMBL" id="JFHD01000045">
    <property type="protein sequence ID" value="KDR25592.1"/>
    <property type="molecule type" value="Genomic_DNA"/>
</dbReference>
<gene>
    <name evidence="2" type="ORF">BG60_27805</name>
</gene>
<evidence type="ECO:0000256" key="1">
    <source>
        <dbReference type="SAM" id="SignalP"/>
    </source>
</evidence>
<dbReference type="OrthoDB" id="9001019at2"/>
<protein>
    <submittedName>
        <fullName evidence="2">Type VI secretion protein</fullName>
    </submittedName>
</protein>
<feature type="signal peptide" evidence="1">
    <location>
        <begin position="1"/>
        <end position="18"/>
    </location>
</feature>
<keyword evidence="3" id="KW-1185">Reference proteome</keyword>
<evidence type="ECO:0000313" key="2">
    <source>
        <dbReference type="EMBL" id="KDR25592.1"/>
    </source>
</evidence>
<dbReference type="RefSeq" id="WP_033536766.1">
    <property type="nucleotide sequence ID" value="NZ_JFHD01000045.1"/>
</dbReference>
<dbReference type="AlphaFoldDB" id="A0A656Q9W4"/>
<sequence length="166" mass="17871">MKRLLATIMLCCAASTHAEQPSLVDSMTAPWNTLVFVSTRMPQASVIELAREASQAGAVIVLTGFSDENGTLTATQKYAAQISSACCGKKPAHWIIDPVLTRRYHVTAAPTFVVAHGESDDPREYSKVAGEISLAQALKFVAQTSKLPAARDAASRVYYSAYGDKY</sequence>
<comment type="caution">
    <text evidence="2">The sequence shown here is derived from an EMBL/GenBank/DDBJ whole genome shotgun (WGS) entry which is preliminary data.</text>
</comment>
<organism evidence="2 3">
    <name type="scientific">Caballeronia zhejiangensis</name>
    <dbReference type="NCBI Taxonomy" id="871203"/>
    <lineage>
        <taxon>Bacteria</taxon>
        <taxon>Pseudomonadati</taxon>
        <taxon>Pseudomonadota</taxon>
        <taxon>Betaproteobacteria</taxon>
        <taxon>Burkholderiales</taxon>
        <taxon>Burkholderiaceae</taxon>
        <taxon>Caballeronia</taxon>
    </lineage>
</organism>
<dbReference type="Proteomes" id="UP000027451">
    <property type="component" value="Unassembled WGS sequence"/>
</dbReference>